<dbReference type="Proteomes" id="UP000177797">
    <property type="component" value="Unassembled WGS sequence"/>
</dbReference>
<dbReference type="EMBL" id="MHSA01000017">
    <property type="protein sequence ID" value="OHA34125.1"/>
    <property type="molecule type" value="Genomic_DNA"/>
</dbReference>
<reference evidence="1 2" key="1">
    <citation type="journal article" date="2016" name="Nat. Commun.">
        <title>Thousands of microbial genomes shed light on interconnected biogeochemical processes in an aquifer system.</title>
        <authorList>
            <person name="Anantharaman K."/>
            <person name="Brown C.T."/>
            <person name="Hug L.A."/>
            <person name="Sharon I."/>
            <person name="Castelle C.J."/>
            <person name="Probst A.J."/>
            <person name="Thomas B.C."/>
            <person name="Singh A."/>
            <person name="Wilkins M.J."/>
            <person name="Karaoz U."/>
            <person name="Brodie E.L."/>
            <person name="Williams K.H."/>
            <person name="Hubbard S.S."/>
            <person name="Banfield J.F."/>
        </authorList>
    </citation>
    <scope>NUCLEOTIDE SEQUENCE [LARGE SCALE GENOMIC DNA]</scope>
</reference>
<dbReference type="AlphaFoldDB" id="A0A1G2NDD2"/>
<proteinExistence type="predicted"/>
<gene>
    <name evidence="1" type="ORF">A2938_01520</name>
</gene>
<evidence type="ECO:0000313" key="1">
    <source>
        <dbReference type="EMBL" id="OHA34125.1"/>
    </source>
</evidence>
<accession>A0A1G2NDD2</accession>
<evidence type="ECO:0000313" key="2">
    <source>
        <dbReference type="Proteomes" id="UP000177797"/>
    </source>
</evidence>
<organism evidence="1 2">
    <name type="scientific">Candidatus Taylorbacteria bacterium RIFCSPLOWO2_01_FULL_48_100</name>
    <dbReference type="NCBI Taxonomy" id="1802322"/>
    <lineage>
        <taxon>Bacteria</taxon>
        <taxon>Candidatus Tayloriibacteriota</taxon>
    </lineage>
</organism>
<comment type="caution">
    <text evidence="1">The sequence shown here is derived from an EMBL/GenBank/DDBJ whole genome shotgun (WGS) entry which is preliminary data.</text>
</comment>
<sequence>MSFVRTVFFASVAFAVLPLLGIPTSWKTSAQFVLALSLFVGAYKEYRRAKRAGEQESRLF</sequence>
<name>A0A1G2NDD2_9BACT</name>
<protein>
    <submittedName>
        <fullName evidence="1">Uncharacterized protein</fullName>
    </submittedName>
</protein>